<gene>
    <name evidence="4" type="ORF">H4684_001444</name>
</gene>
<dbReference type="PANTHER" id="PTHR33840:SF1">
    <property type="entry name" value="TLE1 PHOSPHOLIPASE DOMAIN-CONTAINING PROTEIN"/>
    <property type="match status" value="1"/>
</dbReference>
<evidence type="ECO:0000259" key="3">
    <source>
        <dbReference type="Pfam" id="PF09994"/>
    </source>
</evidence>
<dbReference type="Pfam" id="PF09994">
    <property type="entry name" value="T6SS_Tle1-like_cat"/>
    <property type="match status" value="1"/>
</dbReference>
<feature type="region of interest" description="Disordered" evidence="2">
    <location>
        <begin position="171"/>
        <end position="210"/>
    </location>
</feature>
<dbReference type="RefSeq" id="WP_192623287.1">
    <property type="nucleotide sequence ID" value="NZ_JADBGG010000008.1"/>
</dbReference>
<accession>A0ABR9H287</accession>
<evidence type="ECO:0000256" key="1">
    <source>
        <dbReference type="SAM" id="Coils"/>
    </source>
</evidence>
<dbReference type="InterPro" id="IPR018712">
    <property type="entry name" value="Tle1-like_cat"/>
</dbReference>
<dbReference type="EMBL" id="JADBGG010000008">
    <property type="protein sequence ID" value="MBE1424805.1"/>
    <property type="molecule type" value="Genomic_DNA"/>
</dbReference>
<name>A0ABR9H287_9BACT</name>
<evidence type="ECO:0000313" key="5">
    <source>
        <dbReference type="Proteomes" id="UP000639010"/>
    </source>
</evidence>
<reference evidence="4 5" key="1">
    <citation type="submission" date="2020-10" db="EMBL/GenBank/DDBJ databases">
        <title>Genomic Encyclopedia of Type Strains, Phase IV (KMG-IV): sequencing the most valuable type-strain genomes for metagenomic binning, comparative biology and taxonomic classification.</title>
        <authorList>
            <person name="Goeker M."/>
        </authorList>
    </citation>
    <scope>NUCLEOTIDE SEQUENCE [LARGE SCALE GENOMIC DNA]</scope>
    <source>
        <strain evidence="4 5">DSM 4194</strain>
    </source>
</reference>
<feature type="coiled-coil region" evidence="1">
    <location>
        <begin position="66"/>
        <end position="118"/>
    </location>
</feature>
<feature type="domain" description="T6SS Phospholipase effector Tle1-like catalytic" evidence="3">
    <location>
        <begin position="215"/>
        <end position="454"/>
    </location>
</feature>
<keyword evidence="5" id="KW-1185">Reference proteome</keyword>
<protein>
    <recommendedName>
        <fullName evidence="3">T6SS Phospholipase effector Tle1-like catalytic domain-containing protein</fullName>
    </recommendedName>
</protein>
<dbReference type="Proteomes" id="UP000639010">
    <property type="component" value="Unassembled WGS sequence"/>
</dbReference>
<dbReference type="PANTHER" id="PTHR33840">
    <property type="match status" value="1"/>
</dbReference>
<keyword evidence="1" id="KW-0175">Coiled coil</keyword>
<organism evidence="4 5">
    <name type="scientific">Desulfomicrobium macestii</name>
    <dbReference type="NCBI Taxonomy" id="90731"/>
    <lineage>
        <taxon>Bacteria</taxon>
        <taxon>Pseudomonadati</taxon>
        <taxon>Thermodesulfobacteriota</taxon>
        <taxon>Desulfovibrionia</taxon>
        <taxon>Desulfovibrionales</taxon>
        <taxon>Desulfomicrobiaceae</taxon>
        <taxon>Desulfomicrobium</taxon>
    </lineage>
</organism>
<evidence type="ECO:0000256" key="2">
    <source>
        <dbReference type="SAM" id="MobiDB-lite"/>
    </source>
</evidence>
<proteinExistence type="predicted"/>
<comment type="caution">
    <text evidence="4">The sequence shown here is derived from an EMBL/GenBank/DDBJ whole genome shotgun (WGS) entry which is preliminary data.</text>
</comment>
<evidence type="ECO:0000313" key="4">
    <source>
        <dbReference type="EMBL" id="MBE1424805.1"/>
    </source>
</evidence>
<sequence>MGNRSAQFLKELQAATAHIPNTPNPAVLPCFGPKLHIGIFFDGTGNERKFDEEQSAIDHTWMQGGKERQQNQAQEHLQQCQRAEADAAAVAERAWSDVKAYQSEAEQLRVQTDQVTSQWQSLGREITRVRVMATSGRTAAERTAGRAALEQLHKQEDSALLRLRHLAVTSKDVEERARTAEQRARQADAERRRREEAVRQARRDCHPASPGISGLTNVAKLYDVYQFDEQGKDQNGVIKKRIYIRGVGTREGKGVTSGGAANLGLAFAAFCEGAEKRIPKARQEMLDILNNVLSGWGSMPSSVTIDLFGFSRGAALARHFVNVILAGLPDMSQKPVPVSDESLPFGELVTLPDADHDKHGGQNNAALRYPALANVSIRFVGLFDTVGSIFIPGNDNELFYDLGLPAGCARNILHLVAAQDWREYFPLTRIHPGDGEEIVLAGAHADIGGGYQLLEKCALLMDEEYCGSLSTDLVNRQGPFVIPQDREQRARQAILERARGKGILSEEGELPPHWHFTLHWEVSHDAVPVVHFYVRLMRDKLTYNGYANVPLHIMHRKAVDAGVPFKTLDETDPLHIVPEDLQHLVDNPVDELPQDLWEKYVHVSATENRCVDRLALRPRTRFPYSIGMQLDPSGSREIYPNKLEKDGSKWPLVQALMQAGL</sequence>
<feature type="compositionally biased region" description="Basic and acidic residues" evidence="2">
    <location>
        <begin position="171"/>
        <end position="206"/>
    </location>
</feature>